<keyword evidence="2" id="KW-1185">Reference proteome</keyword>
<dbReference type="AlphaFoldDB" id="J3N7J0"/>
<evidence type="ECO:0000313" key="1">
    <source>
        <dbReference type="EnsemblPlants" id="OB11G17760.1"/>
    </source>
</evidence>
<reference evidence="1" key="2">
    <citation type="submission" date="2013-04" db="UniProtKB">
        <authorList>
            <consortium name="EnsemblPlants"/>
        </authorList>
    </citation>
    <scope>IDENTIFICATION</scope>
</reference>
<dbReference type="HOGENOM" id="CLU_2561987_0_0_1"/>
<protein>
    <submittedName>
        <fullName evidence="1">Uncharacterized protein</fullName>
    </submittedName>
</protein>
<organism evidence="1">
    <name type="scientific">Oryza brachyantha</name>
    <name type="common">malo sina</name>
    <dbReference type="NCBI Taxonomy" id="4533"/>
    <lineage>
        <taxon>Eukaryota</taxon>
        <taxon>Viridiplantae</taxon>
        <taxon>Streptophyta</taxon>
        <taxon>Embryophyta</taxon>
        <taxon>Tracheophyta</taxon>
        <taxon>Spermatophyta</taxon>
        <taxon>Magnoliopsida</taxon>
        <taxon>Liliopsida</taxon>
        <taxon>Poales</taxon>
        <taxon>Poaceae</taxon>
        <taxon>BOP clade</taxon>
        <taxon>Oryzoideae</taxon>
        <taxon>Oryzeae</taxon>
        <taxon>Oryzinae</taxon>
        <taxon>Oryza</taxon>
    </lineage>
</organism>
<dbReference type="Proteomes" id="UP000006038">
    <property type="component" value="Chromosome 11"/>
</dbReference>
<reference evidence="1" key="1">
    <citation type="journal article" date="2013" name="Nat. Commun.">
        <title>Whole-genome sequencing of Oryza brachyantha reveals mechanisms underlying Oryza genome evolution.</title>
        <authorList>
            <person name="Chen J."/>
            <person name="Huang Q."/>
            <person name="Gao D."/>
            <person name="Wang J."/>
            <person name="Lang Y."/>
            <person name="Liu T."/>
            <person name="Li B."/>
            <person name="Bai Z."/>
            <person name="Luis Goicoechea J."/>
            <person name="Liang C."/>
            <person name="Chen C."/>
            <person name="Zhang W."/>
            <person name="Sun S."/>
            <person name="Liao Y."/>
            <person name="Zhang X."/>
            <person name="Yang L."/>
            <person name="Song C."/>
            <person name="Wang M."/>
            <person name="Shi J."/>
            <person name="Liu G."/>
            <person name="Liu J."/>
            <person name="Zhou H."/>
            <person name="Zhou W."/>
            <person name="Yu Q."/>
            <person name="An N."/>
            <person name="Chen Y."/>
            <person name="Cai Q."/>
            <person name="Wang B."/>
            <person name="Liu B."/>
            <person name="Min J."/>
            <person name="Huang Y."/>
            <person name="Wu H."/>
            <person name="Li Z."/>
            <person name="Zhang Y."/>
            <person name="Yin Y."/>
            <person name="Song W."/>
            <person name="Jiang J."/>
            <person name="Jackson S.A."/>
            <person name="Wing R.A."/>
            <person name="Wang J."/>
            <person name="Chen M."/>
        </authorList>
    </citation>
    <scope>NUCLEOTIDE SEQUENCE [LARGE SCALE GENOMIC DNA]</scope>
    <source>
        <strain evidence="1">cv. IRGC 101232</strain>
    </source>
</reference>
<dbReference type="Gramene" id="OB11G17760.1">
    <property type="protein sequence ID" value="OB11G17760.1"/>
    <property type="gene ID" value="OB11G17760"/>
</dbReference>
<dbReference type="EnsemblPlants" id="OB11G17760.1">
    <property type="protein sequence ID" value="OB11G17760.1"/>
    <property type="gene ID" value="OB11G17760"/>
</dbReference>
<sequence length="82" mass="9523">MELVKELSQAVCLSNHIGNNPIFGLYTRAGDCIWCHLSCCSLRTEIIGNFNNSMFFNYTSYRNLFPVWALEEFRRRLLAKKG</sequence>
<accession>J3N7J0</accession>
<dbReference type="Gene3D" id="1.50.10.20">
    <property type="match status" value="1"/>
</dbReference>
<evidence type="ECO:0000313" key="2">
    <source>
        <dbReference type="Proteomes" id="UP000006038"/>
    </source>
</evidence>
<name>J3N7J0_ORYBR</name>
<proteinExistence type="predicted"/>